<evidence type="ECO:0000313" key="3">
    <source>
        <dbReference type="Proteomes" id="UP000092578"/>
    </source>
</evidence>
<gene>
    <name evidence="2" type="ORF">A8F95_02445</name>
</gene>
<dbReference type="RefSeq" id="WP_077247175.1">
    <property type="nucleotide sequence ID" value="NZ_MAYT01000001.1"/>
</dbReference>
<evidence type="ECO:0000313" key="2">
    <source>
        <dbReference type="EMBL" id="OCA92575.1"/>
    </source>
</evidence>
<evidence type="ECO:0000256" key="1">
    <source>
        <dbReference type="SAM" id="Phobius"/>
    </source>
</evidence>
<feature type="transmembrane region" description="Helical" evidence="1">
    <location>
        <begin position="13"/>
        <end position="33"/>
    </location>
</feature>
<name>A0A1B9B909_9BACI</name>
<dbReference type="EMBL" id="MAYT01000001">
    <property type="protein sequence ID" value="OCA92575.1"/>
    <property type="molecule type" value="Genomic_DNA"/>
</dbReference>
<keyword evidence="1" id="KW-1133">Transmembrane helix</keyword>
<dbReference type="Proteomes" id="UP000092578">
    <property type="component" value="Unassembled WGS sequence"/>
</dbReference>
<keyword evidence="1" id="KW-0472">Membrane</keyword>
<proteinExistence type="predicted"/>
<organism evidence="2 3">
    <name type="scientific">Pseudobacillus wudalianchiensis</name>
    <dbReference type="NCBI Taxonomy" id="1743143"/>
    <lineage>
        <taxon>Bacteria</taxon>
        <taxon>Bacillati</taxon>
        <taxon>Bacillota</taxon>
        <taxon>Bacilli</taxon>
        <taxon>Bacillales</taxon>
        <taxon>Bacillaceae</taxon>
        <taxon>Pseudobacillus</taxon>
    </lineage>
</organism>
<keyword evidence="3" id="KW-1185">Reference proteome</keyword>
<reference evidence="3" key="1">
    <citation type="submission" date="2016-05" db="EMBL/GenBank/DDBJ databases">
        <authorList>
            <person name="Liu B."/>
            <person name="Wang J."/>
            <person name="Zhu Y."/>
            <person name="Liu G."/>
            <person name="Chen Q."/>
            <person name="Chen Z."/>
            <person name="Lan J."/>
            <person name="Che J."/>
            <person name="Ge C."/>
            <person name="Shi H."/>
            <person name="Pan Z."/>
            <person name="Liu X."/>
        </authorList>
    </citation>
    <scope>NUCLEOTIDE SEQUENCE [LARGE SCALE GENOMIC DNA]</scope>
    <source>
        <strain evidence="3">FJAT-27215</strain>
    </source>
</reference>
<comment type="caution">
    <text evidence="2">The sequence shown here is derived from an EMBL/GenBank/DDBJ whole genome shotgun (WGS) entry which is preliminary data.</text>
</comment>
<feature type="transmembrane region" description="Helical" evidence="1">
    <location>
        <begin position="53"/>
        <end position="82"/>
    </location>
</feature>
<accession>A0A1B9B909</accession>
<sequence>MIGKGREIVIKKVLVKTGTYSFIISFLALLIILDRTETSENADGMTSTWEISYADYFFMILQRSIKITFAAIVVAFLIKLFIRNKKGSIML</sequence>
<dbReference type="AlphaFoldDB" id="A0A1B9B909"/>
<protein>
    <submittedName>
        <fullName evidence="2">Uncharacterized protein</fullName>
    </submittedName>
</protein>
<keyword evidence="1" id="KW-0812">Transmembrane</keyword>